<comment type="caution">
    <text evidence="3">The sequence shown here is derived from an EMBL/GenBank/DDBJ whole genome shotgun (WGS) entry which is preliminary data.</text>
</comment>
<evidence type="ECO:0000313" key="3">
    <source>
        <dbReference type="EMBL" id="MBD2615913.1"/>
    </source>
</evidence>
<sequence length="242" mass="27712">MSSTITHPDYNLIASVNNQYYSQDYLKYNLPFIHELFLSKLPVGSNILDICCGVGRLAQMLLNKGYKVTGIDSSEAMLHYARENASNGEFICSDARYFELLPVFEGAISTGAFNHFMSCEELRSAFESVYKALCCNGLFVFNILLEQGFQAGWNDIVLSDAKDDCAWIVKHIYNPEEKIGQIKITGFKFIEKNWQRFDDIMLVKTYAADEIIFALENVGFKQVRVYYSEPDKSRESYFVAYK</sequence>
<reference evidence="3 4" key="1">
    <citation type="journal article" date="2020" name="ISME J.">
        <title>Comparative genomics reveals insights into cyanobacterial evolution and habitat adaptation.</title>
        <authorList>
            <person name="Chen M.Y."/>
            <person name="Teng W.K."/>
            <person name="Zhao L."/>
            <person name="Hu C.X."/>
            <person name="Zhou Y.K."/>
            <person name="Han B.P."/>
            <person name="Song L.R."/>
            <person name="Shu W.S."/>
        </authorList>
    </citation>
    <scope>NUCLEOTIDE SEQUENCE [LARGE SCALE GENOMIC DNA]</scope>
    <source>
        <strain evidence="3 4">FACHB-252</strain>
    </source>
</reference>
<protein>
    <submittedName>
        <fullName evidence="3">Class I SAM-dependent methyltransferase</fullName>
    </submittedName>
</protein>
<dbReference type="RefSeq" id="WP_185563717.1">
    <property type="nucleotide sequence ID" value="NZ_JACJTC010000034.1"/>
</dbReference>
<keyword evidence="3" id="KW-0489">Methyltransferase</keyword>
<name>A0ABR8HLC9_NOSPU</name>
<dbReference type="CDD" id="cd02440">
    <property type="entry name" value="AdoMet_MTases"/>
    <property type="match status" value="1"/>
</dbReference>
<proteinExistence type="predicted"/>
<dbReference type="SUPFAM" id="SSF53335">
    <property type="entry name" value="S-adenosyl-L-methionine-dependent methyltransferases"/>
    <property type="match status" value="1"/>
</dbReference>
<organism evidence="3 4">
    <name type="scientific">Nostoc punctiforme FACHB-252</name>
    <dbReference type="NCBI Taxonomy" id="1357509"/>
    <lineage>
        <taxon>Bacteria</taxon>
        <taxon>Bacillati</taxon>
        <taxon>Cyanobacteriota</taxon>
        <taxon>Cyanophyceae</taxon>
        <taxon>Nostocales</taxon>
        <taxon>Nostocaceae</taxon>
        <taxon>Nostoc</taxon>
    </lineage>
</organism>
<dbReference type="InterPro" id="IPR029063">
    <property type="entry name" value="SAM-dependent_MTases_sf"/>
</dbReference>
<dbReference type="Gene3D" id="2.20.25.110">
    <property type="entry name" value="S-adenosyl-L-methionine-dependent methyltransferases"/>
    <property type="match status" value="1"/>
</dbReference>
<dbReference type="GO" id="GO:0008168">
    <property type="term" value="F:methyltransferase activity"/>
    <property type="evidence" value="ECO:0007669"/>
    <property type="project" value="UniProtKB-KW"/>
</dbReference>
<dbReference type="EMBL" id="JACJTC010000034">
    <property type="protein sequence ID" value="MBD2615913.1"/>
    <property type="molecule type" value="Genomic_DNA"/>
</dbReference>
<evidence type="ECO:0000259" key="2">
    <source>
        <dbReference type="Pfam" id="PF13649"/>
    </source>
</evidence>
<dbReference type="GO" id="GO:0032259">
    <property type="term" value="P:methylation"/>
    <property type="evidence" value="ECO:0007669"/>
    <property type="project" value="UniProtKB-KW"/>
</dbReference>
<dbReference type="InterPro" id="IPR041698">
    <property type="entry name" value="Methyltransf_25"/>
</dbReference>
<evidence type="ECO:0000256" key="1">
    <source>
        <dbReference type="ARBA" id="ARBA00022679"/>
    </source>
</evidence>
<dbReference type="PANTHER" id="PTHR43861">
    <property type="entry name" value="TRANS-ACONITATE 2-METHYLTRANSFERASE-RELATED"/>
    <property type="match status" value="1"/>
</dbReference>
<keyword evidence="1" id="KW-0808">Transferase</keyword>
<feature type="domain" description="Methyltransferase" evidence="2">
    <location>
        <begin position="47"/>
        <end position="137"/>
    </location>
</feature>
<keyword evidence="4" id="KW-1185">Reference proteome</keyword>
<dbReference type="Gene3D" id="3.40.50.150">
    <property type="entry name" value="Vaccinia Virus protein VP39"/>
    <property type="match status" value="1"/>
</dbReference>
<evidence type="ECO:0000313" key="4">
    <source>
        <dbReference type="Proteomes" id="UP000606396"/>
    </source>
</evidence>
<dbReference type="Pfam" id="PF13649">
    <property type="entry name" value="Methyltransf_25"/>
    <property type="match status" value="1"/>
</dbReference>
<dbReference type="Proteomes" id="UP000606396">
    <property type="component" value="Unassembled WGS sequence"/>
</dbReference>
<gene>
    <name evidence="3" type="ORF">H6G94_32485</name>
</gene>
<accession>A0ABR8HLC9</accession>